<dbReference type="InterPro" id="IPR001606">
    <property type="entry name" value="ARID_dom"/>
</dbReference>
<accession>A0A5P1E006</accession>
<dbReference type="SUPFAM" id="SSF46774">
    <property type="entry name" value="ARID-like"/>
    <property type="match status" value="1"/>
</dbReference>
<dbReference type="GO" id="GO:0003677">
    <property type="term" value="F:DNA binding"/>
    <property type="evidence" value="ECO:0007669"/>
    <property type="project" value="InterPro"/>
</dbReference>
<dbReference type="Pfam" id="PF01388">
    <property type="entry name" value="ARID"/>
    <property type="match status" value="1"/>
</dbReference>
<protein>
    <recommendedName>
        <fullName evidence="2">ARID domain-containing protein</fullName>
    </recommendedName>
</protein>
<sequence>MHGILIYIVVSRHWMVFSIFSSRERHPLIGGEKLDLFLLYFLVTQRGGIEKAIVDNKWREVYFFRRQGPVVAPSGNQPGSDHGPQIVDNSRLVIAEVAPLPENEERNRITGSGSNPHASLDNDNETAAYADVPSEPNLGLHAPSGDASPIRENEPVEAESPPANRDAHGSGENMPAGPQNLPEMLQQVQTLSGANIPASSFTSSSDPGALPTPCIFKKHGLCSLKKRKGCILTEKVWRRKGTKRSWKHMRRGLDLCNHSKLQGIVQLSGRTTDD</sequence>
<proteinExistence type="predicted"/>
<dbReference type="EMBL" id="CM007390">
    <property type="protein sequence ID" value="ONK55920.1"/>
    <property type="molecule type" value="Genomic_DNA"/>
</dbReference>
<dbReference type="PANTHER" id="PTHR46691:SF1">
    <property type="entry name" value="AT-RICH INTERACTIVE DOMAIN-CONTAINING PROTEIN 2"/>
    <property type="match status" value="1"/>
</dbReference>
<dbReference type="PROSITE" id="PS51011">
    <property type="entry name" value="ARID"/>
    <property type="match status" value="1"/>
</dbReference>
<feature type="region of interest" description="Disordered" evidence="1">
    <location>
        <begin position="99"/>
        <end position="180"/>
    </location>
</feature>
<gene>
    <name evidence="3" type="ORF">A4U43_C10F2310</name>
</gene>
<feature type="domain" description="ARID" evidence="2">
    <location>
        <begin position="1"/>
        <end position="94"/>
    </location>
</feature>
<evidence type="ECO:0000259" key="2">
    <source>
        <dbReference type="PROSITE" id="PS51011"/>
    </source>
</evidence>
<evidence type="ECO:0000313" key="3">
    <source>
        <dbReference type="EMBL" id="ONK55920.1"/>
    </source>
</evidence>
<reference evidence="4" key="1">
    <citation type="journal article" date="2017" name="Nat. Commun.">
        <title>The asparagus genome sheds light on the origin and evolution of a young Y chromosome.</title>
        <authorList>
            <person name="Harkess A."/>
            <person name="Zhou J."/>
            <person name="Xu C."/>
            <person name="Bowers J.E."/>
            <person name="Van der Hulst R."/>
            <person name="Ayyampalayam S."/>
            <person name="Mercati F."/>
            <person name="Riccardi P."/>
            <person name="McKain M.R."/>
            <person name="Kakrana A."/>
            <person name="Tang H."/>
            <person name="Ray J."/>
            <person name="Groenendijk J."/>
            <person name="Arikit S."/>
            <person name="Mathioni S.M."/>
            <person name="Nakano M."/>
            <person name="Shan H."/>
            <person name="Telgmann-Rauber A."/>
            <person name="Kanno A."/>
            <person name="Yue Z."/>
            <person name="Chen H."/>
            <person name="Li W."/>
            <person name="Chen Y."/>
            <person name="Xu X."/>
            <person name="Zhang Y."/>
            <person name="Luo S."/>
            <person name="Chen H."/>
            <person name="Gao J."/>
            <person name="Mao Z."/>
            <person name="Pires J.C."/>
            <person name="Luo M."/>
            <person name="Kudrna D."/>
            <person name="Wing R.A."/>
            <person name="Meyers B.C."/>
            <person name="Yi K."/>
            <person name="Kong H."/>
            <person name="Lavrijsen P."/>
            <person name="Sunseri F."/>
            <person name="Falavigna A."/>
            <person name="Ye Y."/>
            <person name="Leebens-Mack J.H."/>
            <person name="Chen G."/>
        </authorList>
    </citation>
    <scope>NUCLEOTIDE SEQUENCE [LARGE SCALE GENOMIC DNA]</scope>
    <source>
        <strain evidence="4">cv. DH0086</strain>
    </source>
</reference>
<dbReference type="Gramene" id="ONK55920">
    <property type="protein sequence ID" value="ONK55920"/>
    <property type="gene ID" value="A4U43_C10F2310"/>
</dbReference>
<dbReference type="AlphaFoldDB" id="A0A5P1E006"/>
<keyword evidence="4" id="KW-1185">Reference proteome</keyword>
<name>A0A5P1E006_ASPOF</name>
<dbReference type="Gene3D" id="1.10.150.60">
    <property type="entry name" value="ARID DNA-binding domain"/>
    <property type="match status" value="1"/>
</dbReference>
<organism evidence="3 4">
    <name type="scientific">Asparagus officinalis</name>
    <name type="common">Garden asparagus</name>
    <dbReference type="NCBI Taxonomy" id="4686"/>
    <lineage>
        <taxon>Eukaryota</taxon>
        <taxon>Viridiplantae</taxon>
        <taxon>Streptophyta</taxon>
        <taxon>Embryophyta</taxon>
        <taxon>Tracheophyta</taxon>
        <taxon>Spermatophyta</taxon>
        <taxon>Magnoliopsida</taxon>
        <taxon>Liliopsida</taxon>
        <taxon>Asparagales</taxon>
        <taxon>Asparagaceae</taxon>
        <taxon>Asparagoideae</taxon>
        <taxon>Asparagus</taxon>
    </lineage>
</organism>
<evidence type="ECO:0000256" key="1">
    <source>
        <dbReference type="SAM" id="MobiDB-lite"/>
    </source>
</evidence>
<evidence type="ECO:0000313" key="4">
    <source>
        <dbReference type="Proteomes" id="UP000243459"/>
    </source>
</evidence>
<dbReference type="PANTHER" id="PTHR46691">
    <property type="entry name" value="HIGH MOBILITY GROUP B PROTEIN 9"/>
    <property type="match status" value="1"/>
</dbReference>
<dbReference type="Proteomes" id="UP000243459">
    <property type="component" value="Chromosome 10"/>
</dbReference>
<dbReference type="InterPro" id="IPR036431">
    <property type="entry name" value="ARID_dom_sf"/>
</dbReference>